<organism evidence="2 3">
    <name type="scientific">Coemansia biformis</name>
    <dbReference type="NCBI Taxonomy" id="1286918"/>
    <lineage>
        <taxon>Eukaryota</taxon>
        <taxon>Fungi</taxon>
        <taxon>Fungi incertae sedis</taxon>
        <taxon>Zoopagomycota</taxon>
        <taxon>Kickxellomycotina</taxon>
        <taxon>Kickxellomycetes</taxon>
        <taxon>Kickxellales</taxon>
        <taxon>Kickxellaceae</taxon>
        <taxon>Coemansia</taxon>
    </lineage>
</organism>
<evidence type="ECO:0000259" key="1">
    <source>
        <dbReference type="Pfam" id="PF09820"/>
    </source>
</evidence>
<name>A0A9W8D048_9FUNG</name>
<sequence length="243" mass="27466">MMNGTAFVDKTAALADVMGENVPMVIAGLYPRRMGKTSFLDALNGFLAVVSDISCNKRMEAFKECAIYQDNRECFDKHFARYAVFKLDLKSVDQAAAQLRKAVVRAARGHIRFLRNLLGGGVVDISARDRGTIMANVHRYREDITRIINSFKFLDELRDVNATHLVDIGALLPELMEVFYWLFGRGSVLIVDEYDAPFMNILCGVADVNLRTMLQREYGHFLSASLKVGGKNVWVWLYLDQRA</sequence>
<keyword evidence="3" id="KW-1185">Reference proteome</keyword>
<dbReference type="EMBL" id="JANBOI010000208">
    <property type="protein sequence ID" value="KAJ1732628.1"/>
    <property type="molecule type" value="Genomic_DNA"/>
</dbReference>
<evidence type="ECO:0000313" key="3">
    <source>
        <dbReference type="Proteomes" id="UP001143981"/>
    </source>
</evidence>
<dbReference type="PANTHER" id="PTHR34825">
    <property type="entry name" value="CONSERVED PROTEIN, WITH A WEAK D-GALACTARATE DEHYDRATASE/ALTRONATE HYDROLASE DOMAIN"/>
    <property type="match status" value="1"/>
</dbReference>
<reference evidence="2" key="1">
    <citation type="submission" date="2022-07" db="EMBL/GenBank/DDBJ databases">
        <title>Phylogenomic reconstructions and comparative analyses of Kickxellomycotina fungi.</title>
        <authorList>
            <person name="Reynolds N.K."/>
            <person name="Stajich J.E."/>
            <person name="Barry K."/>
            <person name="Grigoriev I.V."/>
            <person name="Crous P."/>
            <person name="Smith M.E."/>
        </authorList>
    </citation>
    <scope>NUCLEOTIDE SEQUENCE</scope>
    <source>
        <strain evidence="2">BCRC 34381</strain>
    </source>
</reference>
<dbReference type="Pfam" id="PF09820">
    <property type="entry name" value="AAA-ATPase_like"/>
    <property type="match status" value="1"/>
</dbReference>
<dbReference type="PANTHER" id="PTHR34825:SF1">
    <property type="entry name" value="AAA-ATPASE-LIKE DOMAIN-CONTAINING PROTEIN"/>
    <property type="match status" value="1"/>
</dbReference>
<dbReference type="Proteomes" id="UP001143981">
    <property type="component" value="Unassembled WGS sequence"/>
</dbReference>
<dbReference type="OrthoDB" id="5574568at2759"/>
<feature type="domain" description="AAA-ATPase-like" evidence="1">
    <location>
        <begin position="3"/>
        <end position="104"/>
    </location>
</feature>
<dbReference type="InterPro" id="IPR018631">
    <property type="entry name" value="AAA-ATPase-like_dom"/>
</dbReference>
<dbReference type="AlphaFoldDB" id="A0A9W8D048"/>
<feature type="non-terminal residue" evidence="2">
    <location>
        <position position="1"/>
    </location>
</feature>
<gene>
    <name evidence="2" type="ORF">LPJ61_001952</name>
</gene>
<accession>A0A9W8D048</accession>
<comment type="caution">
    <text evidence="2">The sequence shown here is derived from an EMBL/GenBank/DDBJ whole genome shotgun (WGS) entry which is preliminary data.</text>
</comment>
<protein>
    <recommendedName>
        <fullName evidence="1">AAA-ATPase-like domain-containing protein</fullName>
    </recommendedName>
</protein>
<evidence type="ECO:0000313" key="2">
    <source>
        <dbReference type="EMBL" id="KAJ1732628.1"/>
    </source>
</evidence>
<proteinExistence type="predicted"/>